<feature type="compositionally biased region" description="Basic and acidic residues" evidence="1">
    <location>
        <begin position="145"/>
        <end position="159"/>
    </location>
</feature>
<protein>
    <submittedName>
        <fullName evidence="4">Uncharacterized protein</fullName>
    </submittedName>
</protein>
<name>A0A2Z5X886_9CHLO</name>
<gene>
    <name evidence="4" type="primary">YMTp01</name>
</gene>
<organism evidence="4">
    <name type="scientific">Yamagishiella unicocca</name>
    <dbReference type="NCBI Taxonomy" id="51707"/>
    <lineage>
        <taxon>Eukaryota</taxon>
        <taxon>Viridiplantae</taxon>
        <taxon>Chlorophyta</taxon>
        <taxon>core chlorophytes</taxon>
        <taxon>Chlorophyceae</taxon>
        <taxon>CS clade</taxon>
        <taxon>Chlamydomonadales</taxon>
        <taxon>Volvocaceae</taxon>
        <taxon>Yamagishiella</taxon>
    </lineage>
</organism>
<feature type="transmembrane region" description="Helical" evidence="2">
    <location>
        <begin position="253"/>
        <end position="277"/>
    </location>
</feature>
<feature type="compositionally biased region" description="Gly residues" evidence="1">
    <location>
        <begin position="187"/>
        <end position="196"/>
    </location>
</feature>
<keyword evidence="2" id="KW-0472">Membrane</keyword>
<keyword evidence="2" id="KW-0812">Transmembrane</keyword>
<accession>A0A2Z5X886</accession>
<dbReference type="EMBL" id="LC314413">
    <property type="protein sequence ID" value="BBC28452.1"/>
    <property type="molecule type" value="Genomic_DNA"/>
</dbReference>
<evidence type="ECO:0000313" key="4">
    <source>
        <dbReference type="EMBL" id="BBC28452.1"/>
    </source>
</evidence>
<sequence>MGDESGRDEGVSQRSDAEAAAALFGHRPEDALAPYLDSLRANRGDPMYTAFSAQMNNLYQVFKELYDQDQVEIRKLLTALESQKQQLHHLAVENTNVRQHVVREREHGAAAAAAAAAALAAHSGREAAGRAAAVAVTAAATQTEAMDRQRGQPLQERRPGPHPGAPDDWLLDASPDSGLMPDRRGMRPGGGSRMGGGMLDASRLGGSRGGIQAGRRGQRPFYIVFLPYMLHPAHQCWRFYAAWQYSWTTRRTLWLAMAWVLVFLLAVGLLVGLLVPWGRLSNTDFTVRPEVVAVGAAQVSLVMRLNRDAMVFYAVVPAAYTVGAPAGGSRRLALATGSGPLAGDDVSGAPWLRPWREWRRQWRLQPGQRRPCRYRRGLAAEIPQALRLDLVEDDDVRGVASGYSSAVSGLLYPYTVACGVLDVAPQAGEANYTLTLRSVLPLVQAGSGPGAAPAAPDECTGSYGLTLNSTLPLSNGPFNLQRCQRCPLLQPGTTYIVLILGDGGRSTGVVQVNFTTTANPAPVAAAV</sequence>
<evidence type="ECO:0000313" key="3">
    <source>
        <dbReference type="EMBL" id="BBC28428.1"/>
    </source>
</evidence>
<feature type="region of interest" description="Disordered" evidence="1">
    <location>
        <begin position="141"/>
        <end position="196"/>
    </location>
</feature>
<keyword evidence="2" id="KW-1133">Transmembrane helix</keyword>
<evidence type="ECO:0000256" key="2">
    <source>
        <dbReference type="SAM" id="Phobius"/>
    </source>
</evidence>
<dbReference type="EMBL" id="LC314412">
    <property type="protein sequence ID" value="BBC28428.1"/>
    <property type="molecule type" value="Genomic_DNA"/>
</dbReference>
<evidence type="ECO:0000256" key="1">
    <source>
        <dbReference type="SAM" id="MobiDB-lite"/>
    </source>
</evidence>
<reference evidence="4" key="1">
    <citation type="journal article" date="2018" name="Commun. Biol.">
        <title>Anisogamy evolved with a reduced sex-determining region in volvocine green algae.</title>
        <authorList>
            <person name="Hamaji T."/>
            <person name="Kawai-Toyooka H."/>
            <person name="Uchimura H."/>
            <person name="Suzuki M."/>
            <person name="Noguchi H."/>
            <person name="Minakuchi Y."/>
            <person name="Toyoda A."/>
            <person name="Fujiyama A."/>
            <person name="Miyagishima S."/>
            <person name="Umen J.G."/>
            <person name="Nozaki H."/>
        </authorList>
    </citation>
    <scope>NUCLEOTIDE SEQUENCE</scope>
    <source>
        <strain evidence="3">NIES-3982</strain>
        <strain evidence="4">NIES-3983</strain>
    </source>
</reference>
<dbReference type="AlphaFoldDB" id="A0A2Z5X886"/>
<proteinExistence type="predicted"/>